<comment type="caution">
    <text evidence="2">The sequence shown here is derived from an EMBL/GenBank/DDBJ whole genome shotgun (WGS) entry which is preliminary data.</text>
</comment>
<evidence type="ECO:0000313" key="3">
    <source>
        <dbReference type="Proteomes" id="UP000289738"/>
    </source>
</evidence>
<proteinExistence type="predicted"/>
<gene>
    <name evidence="2" type="ORF">Ahy_Scaffold8g108468</name>
</gene>
<dbReference type="Proteomes" id="UP000289738">
    <property type="component" value="Unassembled WGS sequence"/>
</dbReference>
<protein>
    <submittedName>
        <fullName evidence="2">Uncharacterized protein</fullName>
    </submittedName>
</protein>
<dbReference type="Gramene" id="arahy.Tifrunner.gnm2.ann2.Ah14g501200.1">
    <property type="protein sequence ID" value="arahy.Tifrunner.gnm2.ann2.Ah14g501200.1-CDS"/>
    <property type="gene ID" value="arahy.Tifrunner.gnm2.ann2.Ah14g501200"/>
</dbReference>
<reference evidence="2 3" key="1">
    <citation type="submission" date="2019-01" db="EMBL/GenBank/DDBJ databases">
        <title>Sequencing of cultivated peanut Arachis hypogaea provides insights into genome evolution and oil improvement.</title>
        <authorList>
            <person name="Chen X."/>
        </authorList>
    </citation>
    <scope>NUCLEOTIDE SEQUENCE [LARGE SCALE GENOMIC DNA]</scope>
    <source>
        <strain evidence="3">cv. Fuhuasheng</strain>
        <tissue evidence="2">Leaves</tissue>
    </source>
</reference>
<evidence type="ECO:0000256" key="1">
    <source>
        <dbReference type="SAM" id="SignalP"/>
    </source>
</evidence>
<keyword evidence="3" id="KW-1185">Reference proteome</keyword>
<sequence length="81" mass="8744">MKAIFIAFLLLASMAFLPSSTLAAREVKGEKAARYTAVTAPTKNPNKPAVNCPPNSPYRECLKPQPPPAPKCSAYSRRCPP</sequence>
<evidence type="ECO:0000313" key="2">
    <source>
        <dbReference type="EMBL" id="RYQ78986.1"/>
    </source>
</evidence>
<dbReference type="AlphaFoldDB" id="A0A444WNA8"/>
<accession>A0A444WNA8</accession>
<organism evidence="2 3">
    <name type="scientific">Arachis hypogaea</name>
    <name type="common">Peanut</name>
    <dbReference type="NCBI Taxonomy" id="3818"/>
    <lineage>
        <taxon>Eukaryota</taxon>
        <taxon>Viridiplantae</taxon>
        <taxon>Streptophyta</taxon>
        <taxon>Embryophyta</taxon>
        <taxon>Tracheophyta</taxon>
        <taxon>Spermatophyta</taxon>
        <taxon>Magnoliopsida</taxon>
        <taxon>eudicotyledons</taxon>
        <taxon>Gunneridae</taxon>
        <taxon>Pentapetalae</taxon>
        <taxon>rosids</taxon>
        <taxon>fabids</taxon>
        <taxon>Fabales</taxon>
        <taxon>Fabaceae</taxon>
        <taxon>Papilionoideae</taxon>
        <taxon>50 kb inversion clade</taxon>
        <taxon>dalbergioids sensu lato</taxon>
        <taxon>Dalbergieae</taxon>
        <taxon>Pterocarpus clade</taxon>
        <taxon>Arachis</taxon>
    </lineage>
</organism>
<keyword evidence="1" id="KW-0732">Signal</keyword>
<name>A0A444WNA8_ARAHY</name>
<feature type="chain" id="PRO_5019036918" evidence="1">
    <location>
        <begin position="24"/>
        <end position="81"/>
    </location>
</feature>
<feature type="signal peptide" evidence="1">
    <location>
        <begin position="1"/>
        <end position="23"/>
    </location>
</feature>
<dbReference type="EMBL" id="SDMP01000028">
    <property type="protein sequence ID" value="RYQ78986.1"/>
    <property type="molecule type" value="Genomic_DNA"/>
</dbReference>